<dbReference type="GO" id="GO:0016616">
    <property type="term" value="F:oxidoreductase activity, acting on the CH-OH group of donors, NAD or NADP as acceptor"/>
    <property type="evidence" value="ECO:0007669"/>
    <property type="project" value="TreeGrafter"/>
</dbReference>
<protein>
    <submittedName>
        <fullName evidence="3">NAD(P)-dependent dehydrogenase, short-chain alcohol dehydrogenase family</fullName>
    </submittedName>
</protein>
<comment type="similarity">
    <text evidence="1">Belongs to the short-chain dehydrogenases/reductases (SDR) family.</text>
</comment>
<dbReference type="InterPro" id="IPR036291">
    <property type="entry name" value="NAD(P)-bd_dom_sf"/>
</dbReference>
<accession>A0A1H9G348</accession>
<dbReference type="PANTHER" id="PTHR42760:SF133">
    <property type="entry name" value="3-OXOACYL-[ACYL-CARRIER-PROTEIN] REDUCTASE"/>
    <property type="match status" value="1"/>
</dbReference>
<dbReference type="GO" id="GO:0048038">
    <property type="term" value="F:quinone binding"/>
    <property type="evidence" value="ECO:0007669"/>
    <property type="project" value="TreeGrafter"/>
</dbReference>
<dbReference type="AlphaFoldDB" id="A0A1H9G348"/>
<dbReference type="PANTHER" id="PTHR42760">
    <property type="entry name" value="SHORT-CHAIN DEHYDROGENASES/REDUCTASES FAMILY MEMBER"/>
    <property type="match status" value="1"/>
</dbReference>
<dbReference type="CDD" id="cd05233">
    <property type="entry name" value="SDR_c"/>
    <property type="match status" value="1"/>
</dbReference>
<sequence>MATQNEKPVVLITGASAGIGDAIARRFAREGWRIVAVARRRERLERLAQDLAGVSEVEIVSADVSARGAGDAAVAAALKRFGRLDCLVNNAGSFKFGAVDQVDDDMLDEAIELSLKAPFRFCRAAVRVMQPGSSIINMGSVWGILAGMGGGSYCAVKAGLIGLTQSIAADYGARGIRANLIAPGVVKTEMTDAFWDSDGFKRTNHELTPFNRECTVADVANAVYFLASEQGSYINGQTLALDGGWSKTKYLAVEAITAQRVQA</sequence>
<dbReference type="PRINTS" id="PR00081">
    <property type="entry name" value="GDHRDH"/>
</dbReference>
<dbReference type="InterPro" id="IPR002347">
    <property type="entry name" value="SDR_fam"/>
</dbReference>
<evidence type="ECO:0000256" key="1">
    <source>
        <dbReference type="ARBA" id="ARBA00006484"/>
    </source>
</evidence>
<dbReference type="Gene3D" id="3.40.50.720">
    <property type="entry name" value="NAD(P)-binding Rossmann-like Domain"/>
    <property type="match status" value="1"/>
</dbReference>
<dbReference type="Proteomes" id="UP000199233">
    <property type="component" value="Unassembled WGS sequence"/>
</dbReference>
<name>A0A1H9G348_9GAMM</name>
<gene>
    <name evidence="3" type="ORF">SAMN04488038_106198</name>
</gene>
<organism evidence="3 4">
    <name type="scientific">Solimonas aquatica</name>
    <dbReference type="NCBI Taxonomy" id="489703"/>
    <lineage>
        <taxon>Bacteria</taxon>
        <taxon>Pseudomonadati</taxon>
        <taxon>Pseudomonadota</taxon>
        <taxon>Gammaproteobacteria</taxon>
        <taxon>Nevskiales</taxon>
        <taxon>Nevskiaceae</taxon>
        <taxon>Solimonas</taxon>
    </lineage>
</organism>
<evidence type="ECO:0000256" key="2">
    <source>
        <dbReference type="ARBA" id="ARBA00023002"/>
    </source>
</evidence>
<dbReference type="FunFam" id="3.40.50.720:FF:000084">
    <property type="entry name" value="Short-chain dehydrogenase reductase"/>
    <property type="match status" value="1"/>
</dbReference>
<keyword evidence="2" id="KW-0560">Oxidoreductase</keyword>
<dbReference type="RefSeq" id="WP_093285067.1">
    <property type="nucleotide sequence ID" value="NZ_FOFS01000006.1"/>
</dbReference>
<dbReference type="PRINTS" id="PR00080">
    <property type="entry name" value="SDRFAMILY"/>
</dbReference>
<dbReference type="GO" id="GO:0006633">
    <property type="term" value="P:fatty acid biosynthetic process"/>
    <property type="evidence" value="ECO:0007669"/>
    <property type="project" value="TreeGrafter"/>
</dbReference>
<proteinExistence type="inferred from homology"/>
<dbReference type="EMBL" id="FOFS01000006">
    <property type="protein sequence ID" value="SEQ44393.1"/>
    <property type="molecule type" value="Genomic_DNA"/>
</dbReference>
<dbReference type="STRING" id="489703.SAMN04488038_106198"/>
<keyword evidence="4" id="KW-1185">Reference proteome</keyword>
<dbReference type="SUPFAM" id="SSF51735">
    <property type="entry name" value="NAD(P)-binding Rossmann-fold domains"/>
    <property type="match status" value="1"/>
</dbReference>
<dbReference type="Pfam" id="PF13561">
    <property type="entry name" value="adh_short_C2"/>
    <property type="match status" value="1"/>
</dbReference>
<evidence type="ECO:0000313" key="3">
    <source>
        <dbReference type="EMBL" id="SEQ44393.1"/>
    </source>
</evidence>
<reference evidence="3 4" key="1">
    <citation type="submission" date="2016-10" db="EMBL/GenBank/DDBJ databases">
        <authorList>
            <person name="de Groot N.N."/>
        </authorList>
    </citation>
    <scope>NUCLEOTIDE SEQUENCE [LARGE SCALE GENOMIC DNA]</scope>
    <source>
        <strain evidence="3 4">DSM 25927</strain>
    </source>
</reference>
<dbReference type="OrthoDB" id="154414at2"/>
<evidence type="ECO:0000313" key="4">
    <source>
        <dbReference type="Proteomes" id="UP000199233"/>
    </source>
</evidence>